<feature type="domain" description="Flavin reductase like" evidence="3">
    <location>
        <begin position="14"/>
        <end position="160"/>
    </location>
</feature>
<keyword evidence="2" id="KW-0560">Oxidoreductase</keyword>
<dbReference type="Proteomes" id="UP000635902">
    <property type="component" value="Unassembled WGS sequence"/>
</dbReference>
<accession>A0ABR9ZI78</accession>
<proteinExistence type="inferred from homology"/>
<dbReference type="Gene3D" id="2.30.110.10">
    <property type="entry name" value="Electron Transport, Fmn-binding Protein, Chain A"/>
    <property type="match status" value="1"/>
</dbReference>
<evidence type="ECO:0000256" key="1">
    <source>
        <dbReference type="ARBA" id="ARBA00008898"/>
    </source>
</evidence>
<evidence type="ECO:0000256" key="2">
    <source>
        <dbReference type="ARBA" id="ARBA00023002"/>
    </source>
</evidence>
<organism evidence="4 5">
    <name type="scientific">Corynebacterium suicordis DSM 45110</name>
    <dbReference type="NCBI Taxonomy" id="1121369"/>
    <lineage>
        <taxon>Bacteria</taxon>
        <taxon>Bacillati</taxon>
        <taxon>Actinomycetota</taxon>
        <taxon>Actinomycetes</taxon>
        <taxon>Mycobacteriales</taxon>
        <taxon>Corynebacteriaceae</taxon>
        <taxon>Corynebacterium</taxon>
    </lineage>
</organism>
<comment type="caution">
    <text evidence="4">The sequence shown here is derived from an EMBL/GenBank/DDBJ whole genome shotgun (WGS) entry which is preliminary data.</text>
</comment>
<dbReference type="RefSeq" id="WP_194555561.1">
    <property type="nucleotide sequence ID" value="NZ_JADKMY010000001.1"/>
</dbReference>
<name>A0ABR9ZI78_9CORY</name>
<evidence type="ECO:0000313" key="5">
    <source>
        <dbReference type="Proteomes" id="UP000635902"/>
    </source>
</evidence>
<dbReference type="InterPro" id="IPR002563">
    <property type="entry name" value="Flavin_Rdtase-like_dom"/>
</dbReference>
<dbReference type="InterPro" id="IPR012349">
    <property type="entry name" value="Split_barrel_FMN-bd"/>
</dbReference>
<comment type="similarity">
    <text evidence="1">Belongs to the non-flavoprotein flavin reductase family.</text>
</comment>
<gene>
    <name evidence="4" type="ORF">IRY30_01055</name>
</gene>
<reference evidence="4 5" key="1">
    <citation type="submission" date="2020-10" db="EMBL/GenBank/DDBJ databases">
        <title>Novel species in genus Corynebacterium.</title>
        <authorList>
            <person name="Zhang G."/>
        </authorList>
    </citation>
    <scope>NUCLEOTIDE SEQUENCE [LARGE SCALE GENOMIC DNA]</scope>
    <source>
        <strain evidence="4 5">DSM 45110</strain>
    </source>
</reference>
<dbReference type="SUPFAM" id="SSF50475">
    <property type="entry name" value="FMN-binding split barrel"/>
    <property type="match status" value="1"/>
</dbReference>
<keyword evidence="5" id="KW-1185">Reference proteome</keyword>
<evidence type="ECO:0000259" key="3">
    <source>
        <dbReference type="SMART" id="SM00903"/>
    </source>
</evidence>
<sequence>MTSLQAGIENRRAFSVVPTPLVVAAALVDGQPAGMMIGSFVTHSLTPGLVSISVQRNSSSWPKLRDAGQIGISLISEKLRTIIPEFYRPSHERFTAVEWSAQGSGVILDDSPMAMVTEVISEIDAGDHLLVMLQITELNTLEDDEPGNQPIVFQQSIFRSMNA</sequence>
<dbReference type="PANTHER" id="PTHR30466">
    <property type="entry name" value="FLAVIN REDUCTASE"/>
    <property type="match status" value="1"/>
</dbReference>
<dbReference type="PANTHER" id="PTHR30466:SF11">
    <property type="entry name" value="FLAVIN-DEPENDENT MONOOXYGENASE, REDUCTASE SUBUNIT HSAB"/>
    <property type="match status" value="1"/>
</dbReference>
<dbReference type="InterPro" id="IPR050268">
    <property type="entry name" value="NADH-dep_flavin_reductase"/>
</dbReference>
<dbReference type="SMART" id="SM00903">
    <property type="entry name" value="Flavin_Reduct"/>
    <property type="match status" value="1"/>
</dbReference>
<dbReference type="Pfam" id="PF01613">
    <property type="entry name" value="Flavin_Reduct"/>
    <property type="match status" value="1"/>
</dbReference>
<protein>
    <submittedName>
        <fullName evidence="4">Flavin reductase family protein</fullName>
    </submittedName>
</protein>
<dbReference type="EMBL" id="JADKMY010000001">
    <property type="protein sequence ID" value="MBF4552669.1"/>
    <property type="molecule type" value="Genomic_DNA"/>
</dbReference>
<evidence type="ECO:0000313" key="4">
    <source>
        <dbReference type="EMBL" id="MBF4552669.1"/>
    </source>
</evidence>